<dbReference type="HAMAP" id="MF_00582">
    <property type="entry name" value="UPF0215"/>
    <property type="match status" value="1"/>
</dbReference>
<evidence type="ECO:0000256" key="1">
    <source>
        <dbReference type="HAMAP-Rule" id="MF_00582"/>
    </source>
</evidence>
<organism evidence="2 3">
    <name type="scientific">Fermentimicrarchaeum limneticum</name>
    <dbReference type="NCBI Taxonomy" id="2795018"/>
    <lineage>
        <taxon>Archaea</taxon>
        <taxon>Candidatus Micrarchaeota</taxon>
        <taxon>Candidatus Fermentimicrarchaeales</taxon>
        <taxon>Candidatus Fermentimicrarchaeaceae</taxon>
        <taxon>Candidatus Fermentimicrarchaeum</taxon>
    </lineage>
</organism>
<dbReference type="PIRSF" id="PIRSF006380">
    <property type="entry name" value="UCP006380"/>
    <property type="match status" value="1"/>
</dbReference>
<dbReference type="PANTHER" id="PTHR39518:SF2">
    <property type="entry name" value="UPF0215 PROTEIN MJ1150"/>
    <property type="match status" value="1"/>
</dbReference>
<reference evidence="3" key="1">
    <citation type="submission" date="2020-07" db="EMBL/GenBank/DDBJ databases">
        <title>Metabolic diversity and evolutionary history of the archaeal phylum ###Micrarchaeota### uncovered from a freshwater lake metagenome.</title>
        <authorList>
            <person name="Kadnikov V.V."/>
            <person name="Savvichev A.S."/>
            <person name="Mardanov A.V."/>
            <person name="Beletsky A.V."/>
            <person name="Chupakov A.V."/>
            <person name="Kokryatskaya N.M."/>
            <person name="Pimenov N.V."/>
            <person name="Ravin N.V."/>
        </authorList>
    </citation>
    <scope>NUCLEOTIDE SEQUENCE [LARGE SCALE GENOMIC DNA]</scope>
</reference>
<protein>
    <recommendedName>
        <fullName evidence="1">UPF0215 protein Sv326_0921</fullName>
    </recommendedName>
</protein>
<dbReference type="InterPro" id="IPR002802">
    <property type="entry name" value="Endo_dU"/>
</dbReference>
<accession>A0A7D6BLS7</accession>
<gene>
    <name evidence="2" type="ORF">Sv326_0921</name>
</gene>
<evidence type="ECO:0000313" key="3">
    <source>
        <dbReference type="Proteomes" id="UP000510821"/>
    </source>
</evidence>
<dbReference type="PANTHER" id="PTHR39518">
    <property type="entry name" value="UPF0215 PROTEIN MJ1150"/>
    <property type="match status" value="1"/>
</dbReference>
<dbReference type="Pfam" id="PF01949">
    <property type="entry name" value="Endo_dU"/>
    <property type="match status" value="1"/>
</dbReference>
<dbReference type="AlphaFoldDB" id="A0A7D6BLS7"/>
<proteinExistence type="inferred from homology"/>
<dbReference type="Gene3D" id="3.30.2170.10">
    <property type="entry name" value="archaeoglobus fulgidus dsm 4304 superfamily"/>
    <property type="match status" value="1"/>
</dbReference>
<dbReference type="KEGG" id="flt:Sv326_0921"/>
<sequence>MKPGARVLGIDDSPFTKEDERVLVVGVVWREGAVEGVLSTHVARDGLDSTEKLERMVRSSKFLPQIRLIVMHGVTLAGFNIVNIRKLSEKLSVPVIGVTRKRPCAAAVGKALRNFSDCGERLELIRSAGPVVRIGTIHAQLAGIGVDEARKFLSSFEGIPEPVRLAHIISSGVVRGESHGKV</sequence>
<dbReference type="Proteomes" id="UP000510821">
    <property type="component" value="Chromosome"/>
</dbReference>
<evidence type="ECO:0000313" key="2">
    <source>
        <dbReference type="EMBL" id="QLJ53096.1"/>
    </source>
</evidence>
<comment type="similarity">
    <text evidence="1">Belongs to the UPF0215 family.</text>
</comment>
<dbReference type="EMBL" id="CP058998">
    <property type="protein sequence ID" value="QLJ53096.1"/>
    <property type="molecule type" value="Genomic_DNA"/>
</dbReference>
<name>A0A7D6BLS7_FERL1</name>